<dbReference type="SUPFAM" id="SSF46785">
    <property type="entry name" value="Winged helix' DNA-binding domain"/>
    <property type="match status" value="1"/>
</dbReference>
<protein>
    <submittedName>
        <fullName evidence="1">Uncharacterized protein</fullName>
    </submittedName>
</protein>
<keyword evidence="2" id="KW-1185">Reference proteome</keyword>
<sequence>MDEEDSAEHEAQDTIADVQAIFGSPVLTQDEIKYYLETVGGEDRLEEIKEFFERKGAIELLCIARRHQYTDIEEMINVSSPTLTKLLNDAEDLELLTEYRAEKNGEYVTLYTIDEAAIPFIEFMKSMGILHTVERYIEVRNTLKNKKSDFEQFISDETRLANLALKNDDETIEAIKENYQENRENIDSE</sequence>
<organism evidence="1 2">
    <name type="scientific">Halonotius terrestris</name>
    <dbReference type="NCBI Taxonomy" id="2487750"/>
    <lineage>
        <taxon>Archaea</taxon>
        <taxon>Methanobacteriati</taxon>
        <taxon>Methanobacteriota</taxon>
        <taxon>Stenosarchaea group</taxon>
        <taxon>Halobacteria</taxon>
        <taxon>Halobacteriales</taxon>
        <taxon>Haloferacaceae</taxon>
        <taxon>Halonotius</taxon>
    </lineage>
</organism>
<dbReference type="InterPro" id="IPR036390">
    <property type="entry name" value="WH_DNA-bd_sf"/>
</dbReference>
<dbReference type="AlphaFoldDB" id="A0A8J8TC44"/>
<accession>A0A8J8TC44</accession>
<proteinExistence type="predicted"/>
<dbReference type="RefSeq" id="WP_142979304.1">
    <property type="nucleotide sequence ID" value="NZ_RKLU01000002.1"/>
</dbReference>
<dbReference type="Proteomes" id="UP000705823">
    <property type="component" value="Unassembled WGS sequence"/>
</dbReference>
<name>A0A8J8TC44_9EURY</name>
<reference evidence="1" key="1">
    <citation type="submission" date="2019-02" db="EMBL/GenBank/DDBJ databases">
        <title>Halonotius sp. a new haloarchaeum isolated from saline soil.</title>
        <authorList>
            <person name="Duran-Viseras A."/>
            <person name="Sanchez-Porro C."/>
            <person name="Ventosa A."/>
        </authorList>
    </citation>
    <scope>NUCLEOTIDE SEQUENCE</scope>
    <source>
        <strain evidence="1">F15B</strain>
    </source>
</reference>
<comment type="caution">
    <text evidence="1">The sequence shown here is derived from an EMBL/GenBank/DDBJ whole genome shotgun (WGS) entry which is preliminary data.</text>
</comment>
<gene>
    <name evidence="1" type="ORF">EGH24_06305</name>
</gene>
<evidence type="ECO:0000313" key="1">
    <source>
        <dbReference type="EMBL" id="TQQ83040.1"/>
    </source>
</evidence>
<dbReference type="OrthoDB" id="317970at2157"/>
<evidence type="ECO:0000313" key="2">
    <source>
        <dbReference type="Proteomes" id="UP000705823"/>
    </source>
</evidence>
<dbReference type="EMBL" id="RKLU01000002">
    <property type="protein sequence ID" value="TQQ83040.1"/>
    <property type="molecule type" value="Genomic_DNA"/>
</dbReference>